<evidence type="ECO:0000313" key="5">
    <source>
        <dbReference type="EMBL" id="MFC5462488.1"/>
    </source>
</evidence>
<feature type="region of interest" description="Disordered" evidence="1">
    <location>
        <begin position="361"/>
        <end position="382"/>
    </location>
</feature>
<feature type="signal peptide" evidence="3">
    <location>
        <begin position="1"/>
        <end position="24"/>
    </location>
</feature>
<keyword evidence="3" id="KW-0732">Signal</keyword>
<keyword evidence="2" id="KW-0812">Transmembrane</keyword>
<gene>
    <name evidence="5" type="ORF">ACFPN5_22010</name>
</gene>
<evidence type="ECO:0000256" key="2">
    <source>
        <dbReference type="SAM" id="Phobius"/>
    </source>
</evidence>
<protein>
    <recommendedName>
        <fullName evidence="4">FimV N-terminal domain-containing protein</fullName>
    </recommendedName>
</protein>
<dbReference type="Proteomes" id="UP001596050">
    <property type="component" value="Unassembled WGS sequence"/>
</dbReference>
<dbReference type="Pfam" id="PF25800">
    <property type="entry name" value="FimV_N"/>
    <property type="match status" value="1"/>
</dbReference>
<keyword evidence="6" id="KW-1185">Reference proteome</keyword>
<evidence type="ECO:0000256" key="3">
    <source>
        <dbReference type="SAM" id="SignalP"/>
    </source>
</evidence>
<feature type="domain" description="FimV N-terminal" evidence="4">
    <location>
        <begin position="29"/>
        <end position="132"/>
    </location>
</feature>
<reference evidence="6" key="1">
    <citation type="journal article" date="2019" name="Int. J. Syst. Evol. Microbiol.">
        <title>The Global Catalogue of Microorganisms (GCM) 10K type strain sequencing project: providing services to taxonomists for standard genome sequencing and annotation.</title>
        <authorList>
            <consortium name="The Broad Institute Genomics Platform"/>
            <consortium name="The Broad Institute Genome Sequencing Center for Infectious Disease"/>
            <person name="Wu L."/>
            <person name="Ma J."/>
        </authorList>
    </citation>
    <scope>NUCLEOTIDE SEQUENCE [LARGE SCALE GENOMIC DNA]</scope>
    <source>
        <strain evidence="6">KACC 12649</strain>
    </source>
</reference>
<dbReference type="RefSeq" id="WP_379785972.1">
    <property type="nucleotide sequence ID" value="NZ_JBHSMU010000016.1"/>
</dbReference>
<feature type="transmembrane region" description="Helical" evidence="2">
    <location>
        <begin position="297"/>
        <end position="318"/>
    </location>
</feature>
<dbReference type="PROSITE" id="PS51257">
    <property type="entry name" value="PROKAR_LIPOPROTEIN"/>
    <property type="match status" value="1"/>
</dbReference>
<feature type="region of interest" description="Disordered" evidence="1">
    <location>
        <begin position="326"/>
        <end position="349"/>
    </location>
</feature>
<name>A0ABW0LCJ5_9BURK</name>
<sequence length="382" mass="39613">MAIRASHIFPSLLFACVATTTATAAHGAELGDARVASHIGQPLAASVELTMIEDGAAKVGVGLAHPDVYRGANIAMPAVLSSLGLNVTRQGGRQFLHLTTGKPVEGRHLHVYLELQDGGQRSVRLVTLWLTPDPNPAPAPAPALVAPPVPVAVTLPAKPQPASRPAAALHEGEEYVEPRKPVVRRAAVPIKKAIAREVAPVEVPPTATAKRQDTPGTCAPQPEAGQLNACTVLGEKNTALRHELGQLEEKVKVLQATAGAPSAELAPATAPPPAPKGAPRIQLKAKKAPPPEPETPWGLIGGAIAAVLALAGLALALLRRRKRSSLGKIPKEHKPARMPAAATADGVPKPNFMSAVKARLMPGSRKPAAPEPVEPALENSET</sequence>
<organism evidence="5 6">
    <name type="scientific">Massilia niabensis</name>
    <dbReference type="NCBI Taxonomy" id="544910"/>
    <lineage>
        <taxon>Bacteria</taxon>
        <taxon>Pseudomonadati</taxon>
        <taxon>Pseudomonadota</taxon>
        <taxon>Betaproteobacteria</taxon>
        <taxon>Burkholderiales</taxon>
        <taxon>Oxalobacteraceae</taxon>
        <taxon>Telluria group</taxon>
        <taxon>Massilia</taxon>
    </lineage>
</organism>
<evidence type="ECO:0000259" key="4">
    <source>
        <dbReference type="Pfam" id="PF25800"/>
    </source>
</evidence>
<dbReference type="InterPro" id="IPR057840">
    <property type="entry name" value="FimV_N"/>
</dbReference>
<feature type="chain" id="PRO_5046085604" description="FimV N-terminal domain-containing protein" evidence="3">
    <location>
        <begin position="25"/>
        <end position="382"/>
    </location>
</feature>
<evidence type="ECO:0000313" key="6">
    <source>
        <dbReference type="Proteomes" id="UP001596050"/>
    </source>
</evidence>
<accession>A0ABW0LCJ5</accession>
<proteinExistence type="predicted"/>
<keyword evidence="2" id="KW-0472">Membrane</keyword>
<comment type="caution">
    <text evidence="5">The sequence shown here is derived from an EMBL/GenBank/DDBJ whole genome shotgun (WGS) entry which is preliminary data.</text>
</comment>
<dbReference type="EMBL" id="JBHSMU010000016">
    <property type="protein sequence ID" value="MFC5462488.1"/>
    <property type="molecule type" value="Genomic_DNA"/>
</dbReference>
<keyword evidence="2" id="KW-1133">Transmembrane helix</keyword>
<evidence type="ECO:0000256" key="1">
    <source>
        <dbReference type="SAM" id="MobiDB-lite"/>
    </source>
</evidence>